<dbReference type="InParanoid" id="A0A2P6NWU9"/>
<proteinExistence type="predicted"/>
<evidence type="ECO:0000313" key="2">
    <source>
        <dbReference type="EMBL" id="PRP88429.1"/>
    </source>
</evidence>
<name>A0A2P6NWU9_9EUKA</name>
<evidence type="ECO:0000256" key="1">
    <source>
        <dbReference type="SAM" id="Phobius"/>
    </source>
</evidence>
<reference evidence="2 3" key="1">
    <citation type="journal article" date="2018" name="Genome Biol. Evol.">
        <title>Multiple Roots of Fruiting Body Formation in Amoebozoa.</title>
        <authorList>
            <person name="Hillmann F."/>
            <person name="Forbes G."/>
            <person name="Novohradska S."/>
            <person name="Ferling I."/>
            <person name="Riege K."/>
            <person name="Groth M."/>
            <person name="Westermann M."/>
            <person name="Marz M."/>
            <person name="Spaller T."/>
            <person name="Winckler T."/>
            <person name="Schaap P."/>
            <person name="Glockner G."/>
        </authorList>
    </citation>
    <scope>NUCLEOTIDE SEQUENCE [LARGE SCALE GENOMIC DNA]</scope>
    <source>
        <strain evidence="2 3">Jena</strain>
    </source>
</reference>
<comment type="caution">
    <text evidence="2">The sequence shown here is derived from an EMBL/GenBank/DDBJ whole genome shotgun (WGS) entry which is preliminary data.</text>
</comment>
<keyword evidence="1" id="KW-1133">Transmembrane helix</keyword>
<sequence>MSAFTKSVLLLLFLANVGLIGYHLFQQIYWFRINHLGQYQHAQDWVIQFIYDSVSRCTTLPSNWLWSEQRYQAIPLILFYLQTE</sequence>
<gene>
    <name evidence="2" type="ORF">PROFUN_03343</name>
</gene>
<keyword evidence="1" id="KW-0812">Transmembrane</keyword>
<dbReference type="Proteomes" id="UP000241769">
    <property type="component" value="Unassembled WGS sequence"/>
</dbReference>
<feature type="transmembrane region" description="Helical" evidence="1">
    <location>
        <begin position="6"/>
        <end position="25"/>
    </location>
</feature>
<dbReference type="AlphaFoldDB" id="A0A2P6NWU9"/>
<feature type="non-terminal residue" evidence="2">
    <location>
        <position position="84"/>
    </location>
</feature>
<keyword evidence="3" id="KW-1185">Reference proteome</keyword>
<evidence type="ECO:0000313" key="3">
    <source>
        <dbReference type="Proteomes" id="UP000241769"/>
    </source>
</evidence>
<organism evidence="2 3">
    <name type="scientific">Planoprotostelium fungivorum</name>
    <dbReference type="NCBI Taxonomy" id="1890364"/>
    <lineage>
        <taxon>Eukaryota</taxon>
        <taxon>Amoebozoa</taxon>
        <taxon>Evosea</taxon>
        <taxon>Variosea</taxon>
        <taxon>Cavosteliida</taxon>
        <taxon>Cavosteliaceae</taxon>
        <taxon>Planoprotostelium</taxon>
    </lineage>
</organism>
<accession>A0A2P6NWU9</accession>
<dbReference type="EMBL" id="MDYQ01000011">
    <property type="protein sequence ID" value="PRP88429.1"/>
    <property type="molecule type" value="Genomic_DNA"/>
</dbReference>
<protein>
    <submittedName>
        <fullName evidence="2">Uncharacterized protein</fullName>
    </submittedName>
</protein>
<keyword evidence="1" id="KW-0472">Membrane</keyword>